<feature type="transmembrane region" description="Helical" evidence="8">
    <location>
        <begin position="149"/>
        <end position="169"/>
    </location>
</feature>
<evidence type="ECO:0000256" key="1">
    <source>
        <dbReference type="ARBA" id="ARBA00004651"/>
    </source>
</evidence>
<protein>
    <submittedName>
        <fullName evidence="9">TrkH family potassium uptake protein</fullName>
    </submittedName>
</protein>
<dbReference type="Pfam" id="PF02386">
    <property type="entry name" value="TrkH"/>
    <property type="match status" value="1"/>
</dbReference>
<keyword evidence="10" id="KW-1185">Reference proteome</keyword>
<dbReference type="KEGG" id="mstr:EGN60_01725"/>
<dbReference type="Proteomes" id="UP000275883">
    <property type="component" value="Chromosome"/>
</dbReference>
<accession>A0A3G8LIG8</accession>
<name>A0A3G8LIG8_9MOLU</name>
<evidence type="ECO:0000256" key="4">
    <source>
        <dbReference type="ARBA" id="ARBA00022692"/>
    </source>
</evidence>
<organism evidence="9 10">
    <name type="scientific">Mycoplasma struthionis</name>
    <dbReference type="NCBI Taxonomy" id="538220"/>
    <lineage>
        <taxon>Bacteria</taxon>
        <taxon>Bacillati</taxon>
        <taxon>Mycoplasmatota</taxon>
        <taxon>Mollicutes</taxon>
        <taxon>Mycoplasmataceae</taxon>
        <taxon>Mycoplasma</taxon>
    </lineage>
</organism>
<proteinExistence type="predicted"/>
<evidence type="ECO:0000256" key="6">
    <source>
        <dbReference type="ARBA" id="ARBA00023065"/>
    </source>
</evidence>
<evidence type="ECO:0000256" key="5">
    <source>
        <dbReference type="ARBA" id="ARBA00022989"/>
    </source>
</evidence>
<reference evidence="9 10" key="1">
    <citation type="submission" date="2018-11" db="EMBL/GenBank/DDBJ databases">
        <title>Genome sequence of Mycoplasma struthionis sp. nov.</title>
        <authorList>
            <person name="Spergser J."/>
        </authorList>
    </citation>
    <scope>NUCLEOTIDE SEQUENCE [LARGE SCALE GENOMIC DNA]</scope>
    <source>
        <strain evidence="9 10">237IA</strain>
    </source>
</reference>
<dbReference type="RefSeq" id="WP_124724376.1">
    <property type="nucleotide sequence ID" value="NZ_CP034044.1"/>
</dbReference>
<dbReference type="InterPro" id="IPR003445">
    <property type="entry name" value="Cat_transpt"/>
</dbReference>
<feature type="transmembrane region" description="Helical" evidence="8">
    <location>
        <begin position="372"/>
        <end position="390"/>
    </location>
</feature>
<evidence type="ECO:0000256" key="8">
    <source>
        <dbReference type="SAM" id="Phobius"/>
    </source>
</evidence>
<dbReference type="GO" id="GO:0005886">
    <property type="term" value="C:plasma membrane"/>
    <property type="evidence" value="ECO:0007669"/>
    <property type="project" value="UniProtKB-SubCell"/>
</dbReference>
<feature type="transmembrane region" description="Helical" evidence="8">
    <location>
        <begin position="88"/>
        <end position="112"/>
    </location>
</feature>
<dbReference type="GO" id="GO:0008324">
    <property type="term" value="F:monoatomic cation transmembrane transporter activity"/>
    <property type="evidence" value="ECO:0007669"/>
    <property type="project" value="InterPro"/>
</dbReference>
<feature type="transmembrane region" description="Helical" evidence="8">
    <location>
        <begin position="237"/>
        <end position="261"/>
    </location>
</feature>
<feature type="transmembrane region" description="Helical" evidence="8">
    <location>
        <begin position="411"/>
        <end position="431"/>
    </location>
</feature>
<dbReference type="PANTHER" id="PTHR32024">
    <property type="entry name" value="TRK SYSTEM POTASSIUM UPTAKE PROTEIN TRKG-RELATED"/>
    <property type="match status" value="1"/>
</dbReference>
<keyword evidence="2" id="KW-0813">Transport</keyword>
<dbReference type="EMBL" id="CP034044">
    <property type="protein sequence ID" value="AZG68682.1"/>
    <property type="molecule type" value="Genomic_DNA"/>
</dbReference>
<evidence type="ECO:0000313" key="10">
    <source>
        <dbReference type="Proteomes" id="UP000275883"/>
    </source>
</evidence>
<evidence type="ECO:0000256" key="7">
    <source>
        <dbReference type="ARBA" id="ARBA00023136"/>
    </source>
</evidence>
<evidence type="ECO:0000313" key="9">
    <source>
        <dbReference type="EMBL" id="AZG68682.1"/>
    </source>
</evidence>
<feature type="transmembrane region" description="Helical" evidence="8">
    <location>
        <begin position="26"/>
        <end position="46"/>
    </location>
</feature>
<keyword evidence="3" id="KW-1003">Cell membrane</keyword>
<dbReference type="PANTHER" id="PTHR32024:SF1">
    <property type="entry name" value="KTR SYSTEM POTASSIUM UPTAKE PROTEIN B"/>
    <property type="match status" value="1"/>
</dbReference>
<keyword evidence="4 8" id="KW-0812">Transmembrane</keyword>
<dbReference type="OrthoDB" id="9810952at2"/>
<keyword evidence="6" id="KW-0406">Ion transport</keyword>
<comment type="subcellular location">
    <subcellularLocation>
        <location evidence="1">Cell membrane</location>
        <topology evidence="1">Multi-pass membrane protein</topology>
    </subcellularLocation>
</comment>
<dbReference type="AlphaFoldDB" id="A0A3G8LIG8"/>
<feature type="transmembrane region" description="Helical" evidence="8">
    <location>
        <begin position="471"/>
        <end position="489"/>
    </location>
</feature>
<keyword evidence="5 8" id="KW-1133">Transmembrane helix</keyword>
<dbReference type="GO" id="GO:0030001">
    <property type="term" value="P:metal ion transport"/>
    <property type="evidence" value="ECO:0007669"/>
    <property type="project" value="UniProtKB-ARBA"/>
</dbReference>
<feature type="transmembrane region" description="Helical" evidence="8">
    <location>
        <begin position="282"/>
        <end position="301"/>
    </location>
</feature>
<gene>
    <name evidence="9" type="ORF">EGN60_01725</name>
</gene>
<sequence length="515" mass="58268">MKKEKTNFKSKSIFTKIFKKIGTIRYIFFIYVLFTVVMSLLLFWNISHNADEHGKKVTVKYLDALFIAASAFSDTGLTTVTVTDTFNIFGQALIAFCIFVGGVGIFTIKVYVFHSLLNLKSDVLSSQVSQTERGGKNAFETKQMIKVSITFIILATIISSIIFTLMFYFNPYGYFNDTKALEITGNRFNPYLAAKYNPYRNIFMSLRYGFFHSISSINNAGFDIIGDKSLQPYYKDYGLQIMTIIVFMIGGIGFPVIYDIWLKIKSTNKKNKVHRFSLFTKFTLVTYFATTAIALALTYVFELTSSNPNTIWNQVEYGNTWDKIFAIYFQTKSTRSAGFSTVNYTNFTQPTVVLHGILMFIGFSPVSTAGGIRNTTIAVIFLSVMTMITGRQRINAFKRQIGKETLIKATNVLTIGMLLVTVFTLITFVNINNHIPNKSEFEYPMTYVLFEICSAFGNSGLSVGATKETGVVGKILLIIMMIIGQFGIPQTIKIWGKWRTVPERYQFIYEDVSIG</sequence>
<keyword evidence="7 8" id="KW-0472">Membrane</keyword>
<evidence type="ECO:0000256" key="3">
    <source>
        <dbReference type="ARBA" id="ARBA00022475"/>
    </source>
</evidence>
<evidence type="ECO:0000256" key="2">
    <source>
        <dbReference type="ARBA" id="ARBA00022448"/>
    </source>
</evidence>